<gene>
    <name evidence="5" type="ORF">SAMN04489757_104166</name>
</gene>
<dbReference type="InterPro" id="IPR043128">
    <property type="entry name" value="Rev_trsase/Diguanyl_cyclase"/>
</dbReference>
<dbReference type="Gene3D" id="3.40.50.2300">
    <property type="match status" value="2"/>
</dbReference>
<dbReference type="PROSITE" id="PS50883">
    <property type="entry name" value="EAL"/>
    <property type="match status" value="1"/>
</dbReference>
<dbReference type="RefSeq" id="WP_091684548.1">
    <property type="nucleotide sequence ID" value="NZ_BAABFM010000079.1"/>
</dbReference>
<dbReference type="NCBIfam" id="TIGR00254">
    <property type="entry name" value="GGDEF"/>
    <property type="match status" value="1"/>
</dbReference>
<accession>A0A1I5D0H1</accession>
<evidence type="ECO:0000256" key="2">
    <source>
        <dbReference type="SAM" id="Phobius"/>
    </source>
</evidence>
<dbReference type="SUPFAM" id="SSF141868">
    <property type="entry name" value="EAL domain-like"/>
    <property type="match status" value="1"/>
</dbReference>
<organism evidence="5 6">
    <name type="scientific">Anaerocolumna aminovalerica</name>
    <dbReference type="NCBI Taxonomy" id="1527"/>
    <lineage>
        <taxon>Bacteria</taxon>
        <taxon>Bacillati</taxon>
        <taxon>Bacillota</taxon>
        <taxon>Clostridia</taxon>
        <taxon>Lachnospirales</taxon>
        <taxon>Lachnospiraceae</taxon>
        <taxon>Anaerocolumna</taxon>
    </lineage>
</organism>
<dbReference type="InterPro" id="IPR001633">
    <property type="entry name" value="EAL_dom"/>
</dbReference>
<evidence type="ECO:0000259" key="3">
    <source>
        <dbReference type="PROSITE" id="PS50883"/>
    </source>
</evidence>
<dbReference type="PANTHER" id="PTHR44757:SF2">
    <property type="entry name" value="BIOFILM ARCHITECTURE MAINTENANCE PROTEIN MBAA"/>
    <property type="match status" value="1"/>
</dbReference>
<keyword evidence="2" id="KW-0472">Membrane</keyword>
<dbReference type="Pfam" id="PF04392">
    <property type="entry name" value="ABC_sub_bind"/>
    <property type="match status" value="1"/>
</dbReference>
<dbReference type="InterPro" id="IPR007487">
    <property type="entry name" value="ABC_transpt-TYRBP-like"/>
</dbReference>
<protein>
    <submittedName>
        <fullName evidence="5">Diguanylate cyclase (GGDEF) domain-containing protein</fullName>
    </submittedName>
</protein>
<evidence type="ECO:0000313" key="6">
    <source>
        <dbReference type="Proteomes" id="UP000198806"/>
    </source>
</evidence>
<keyword evidence="1" id="KW-0175">Coiled coil</keyword>
<dbReference type="InterPro" id="IPR000160">
    <property type="entry name" value="GGDEF_dom"/>
</dbReference>
<keyword evidence="2" id="KW-1133">Transmembrane helix</keyword>
<evidence type="ECO:0000256" key="1">
    <source>
        <dbReference type="SAM" id="Coils"/>
    </source>
</evidence>
<dbReference type="Gene3D" id="3.20.20.450">
    <property type="entry name" value="EAL domain"/>
    <property type="match status" value="1"/>
</dbReference>
<keyword evidence="2" id="KW-0812">Transmembrane</keyword>
<name>A0A1I5D0H1_9FIRM</name>
<feature type="transmembrane region" description="Helical" evidence="2">
    <location>
        <begin position="353"/>
        <end position="373"/>
    </location>
</feature>
<dbReference type="InterPro" id="IPR029787">
    <property type="entry name" value="Nucleotide_cyclase"/>
</dbReference>
<dbReference type="PANTHER" id="PTHR44757">
    <property type="entry name" value="DIGUANYLATE CYCLASE DGCP"/>
    <property type="match status" value="1"/>
</dbReference>
<dbReference type="CDD" id="cd01948">
    <property type="entry name" value="EAL"/>
    <property type="match status" value="1"/>
</dbReference>
<dbReference type="SUPFAM" id="SSF55073">
    <property type="entry name" value="Nucleotide cyclase"/>
    <property type="match status" value="1"/>
</dbReference>
<evidence type="ECO:0000313" key="5">
    <source>
        <dbReference type="EMBL" id="SFN92738.1"/>
    </source>
</evidence>
<dbReference type="Pfam" id="PF00990">
    <property type="entry name" value="GGDEF"/>
    <property type="match status" value="1"/>
</dbReference>
<dbReference type="AlphaFoldDB" id="A0A1I5D0H1"/>
<reference evidence="5 6" key="1">
    <citation type="submission" date="2016-10" db="EMBL/GenBank/DDBJ databases">
        <authorList>
            <person name="de Groot N.N."/>
        </authorList>
    </citation>
    <scope>NUCLEOTIDE SEQUENCE [LARGE SCALE GENOMIC DNA]</scope>
    <source>
        <strain evidence="5 6">DSM 1283</strain>
    </source>
</reference>
<feature type="domain" description="EAL" evidence="3">
    <location>
        <begin position="592"/>
        <end position="842"/>
    </location>
</feature>
<feature type="domain" description="GGDEF" evidence="4">
    <location>
        <begin position="450"/>
        <end position="583"/>
    </location>
</feature>
<dbReference type="CDD" id="cd01949">
    <property type="entry name" value="GGDEF"/>
    <property type="match status" value="1"/>
</dbReference>
<dbReference type="EMBL" id="FOWD01000004">
    <property type="protein sequence ID" value="SFN92738.1"/>
    <property type="molecule type" value="Genomic_DNA"/>
</dbReference>
<dbReference type="OrthoDB" id="9805474at2"/>
<keyword evidence="6" id="KW-1185">Reference proteome</keyword>
<dbReference type="Pfam" id="PF00563">
    <property type="entry name" value="EAL"/>
    <property type="match status" value="1"/>
</dbReference>
<dbReference type="Gene3D" id="3.30.70.270">
    <property type="match status" value="1"/>
</dbReference>
<dbReference type="SMART" id="SM00052">
    <property type="entry name" value="EAL"/>
    <property type="match status" value="1"/>
</dbReference>
<dbReference type="InterPro" id="IPR035919">
    <property type="entry name" value="EAL_sf"/>
</dbReference>
<dbReference type="STRING" id="1527.SAMN04489757_104166"/>
<sequence length="847" mass="97633">MHKGMKYFRVGFILLVLLLFISWQPWNKTVVFGESTAKRVLFISSYDGNFLSVPDQIAGVKSVFDSENIYLDIEYMDTKRFDTKENVRLFYNTLKYKLTHLDPYDAVIAGDDNALQFVMDYQEELFNRTPVVFLGINDLARAKEAAQNNFITGIVEETSIKDNIELGLKLNQQASKIVAIVDNTLTGVGNKEQFYSYEDDYDNLIFDDINTSQYTFKELEEVLDHIDQDTIVLYFSMYSDITGKYLTIEEACEILAAHTKVPILRAEVGGIGLGILGGKMISYYDAGKIAGNMVLTVFQGTPVQEIKMIEESPNRYMFDYEILRKYNIDESVLPEDSIILNRPFTYLEENKDFIIKGIFVITVLFVIIAILLYDNRKQRRMERKLQESHEELSQTFEELTATEEELRAQYETIEKHARDIEYLAQHDYLTDLPNRLSFNEKLRNEIDSGNPGAILLLDIDNFKEVNDTLGHVYGDKLLQSISERLLNLSDDTVFVSRFGGDEFLILIANEENQERIEDYIRKILMQFQRALVLDYKEYFVNFSIGVSMYPKDSSSVDRLIMNVDTAMYTAKREGRNKYKFYCESMQDELMDKKEVEAILRNAVKNDGFILLYQPQVDVDTGFIEGFEALLRIKGYNISPLKFIPVAEDTGLITEIGRWVTRKAVEQIAEWKEKGYDTKPISVNFSSKQLQDTAYADFLRKILLEKGVEAEYFELEITESILLEKSSNTLEFLNTLKDMGIRIALDDFGTGYSSLNYLTFIPVNKIKLDKSLCEKFLELSNIKVMNSIIGLAHSLGLVITAEGIEDMEQYKRLKKGGCDYIQGYLFSRPVKSDEIEKIYHINMLDNIL</sequence>
<dbReference type="InterPro" id="IPR052155">
    <property type="entry name" value="Biofilm_reg_signaling"/>
</dbReference>
<dbReference type="SMART" id="SM00267">
    <property type="entry name" value="GGDEF"/>
    <property type="match status" value="1"/>
</dbReference>
<evidence type="ECO:0000259" key="4">
    <source>
        <dbReference type="PROSITE" id="PS50887"/>
    </source>
</evidence>
<dbReference type="PROSITE" id="PS50887">
    <property type="entry name" value="GGDEF"/>
    <property type="match status" value="1"/>
</dbReference>
<proteinExistence type="predicted"/>
<feature type="coiled-coil region" evidence="1">
    <location>
        <begin position="378"/>
        <end position="416"/>
    </location>
</feature>
<dbReference type="Proteomes" id="UP000198806">
    <property type="component" value="Unassembled WGS sequence"/>
</dbReference>